<keyword evidence="3" id="KW-1185">Reference proteome</keyword>
<sequence>MAWEHSTPFLVSAYLFRKVIYRPQSEPITCEQSDLLRTLLILLPHLQNVTPSVVLWLLKESLAPPPSCIYNRRISVLWFNTPNEFQKRLKIQTFDHNTPILIGFSP</sequence>
<dbReference type="EMBL" id="BGPR01090232">
    <property type="protein sequence ID" value="GBM18552.1"/>
    <property type="molecule type" value="Genomic_DNA"/>
</dbReference>
<evidence type="ECO:0000313" key="1">
    <source>
        <dbReference type="EMBL" id="GBM18552.1"/>
    </source>
</evidence>
<evidence type="ECO:0000313" key="3">
    <source>
        <dbReference type="Proteomes" id="UP000499080"/>
    </source>
</evidence>
<protein>
    <submittedName>
        <fullName evidence="1">Uncharacterized protein</fullName>
    </submittedName>
</protein>
<dbReference type="EMBL" id="BGPR01009871">
    <property type="protein sequence ID" value="GBN42831.1"/>
    <property type="molecule type" value="Genomic_DNA"/>
</dbReference>
<organism evidence="1 3">
    <name type="scientific">Araneus ventricosus</name>
    <name type="common">Orbweaver spider</name>
    <name type="synonym">Epeira ventricosa</name>
    <dbReference type="NCBI Taxonomy" id="182803"/>
    <lineage>
        <taxon>Eukaryota</taxon>
        <taxon>Metazoa</taxon>
        <taxon>Ecdysozoa</taxon>
        <taxon>Arthropoda</taxon>
        <taxon>Chelicerata</taxon>
        <taxon>Arachnida</taxon>
        <taxon>Araneae</taxon>
        <taxon>Araneomorphae</taxon>
        <taxon>Entelegynae</taxon>
        <taxon>Araneoidea</taxon>
        <taxon>Araneidae</taxon>
        <taxon>Araneus</taxon>
    </lineage>
</organism>
<evidence type="ECO:0000313" key="2">
    <source>
        <dbReference type="EMBL" id="GBN42831.1"/>
    </source>
</evidence>
<dbReference type="AlphaFoldDB" id="A0A4Y2DP15"/>
<gene>
    <name evidence="2" type="ORF">AVEN_149579_1</name>
    <name evidence="1" type="ORF">AVEN_156006_1</name>
</gene>
<dbReference type="Proteomes" id="UP000499080">
    <property type="component" value="Unassembled WGS sequence"/>
</dbReference>
<comment type="caution">
    <text evidence="1">The sequence shown here is derived from an EMBL/GenBank/DDBJ whole genome shotgun (WGS) entry which is preliminary data.</text>
</comment>
<reference evidence="1 3" key="1">
    <citation type="journal article" date="2019" name="Sci. Rep.">
        <title>Orb-weaving spider Araneus ventricosus genome elucidates the spidroin gene catalogue.</title>
        <authorList>
            <person name="Kono N."/>
            <person name="Nakamura H."/>
            <person name="Ohtoshi R."/>
            <person name="Moran D.A.P."/>
            <person name="Shinohara A."/>
            <person name="Yoshida Y."/>
            <person name="Fujiwara M."/>
            <person name="Mori M."/>
            <person name="Tomita M."/>
            <person name="Arakawa K."/>
        </authorList>
    </citation>
    <scope>NUCLEOTIDE SEQUENCE [LARGE SCALE GENOMIC DNA]</scope>
</reference>
<name>A0A4Y2DP15_ARAVE</name>
<proteinExistence type="predicted"/>
<accession>A0A4Y2DP15</accession>